<dbReference type="RefSeq" id="WP_167475624.1">
    <property type="nucleotide sequence ID" value="NZ_CP046172.1"/>
</dbReference>
<protein>
    <submittedName>
        <fullName evidence="1">Uncharacterized protein</fullName>
    </submittedName>
</protein>
<reference evidence="1 2" key="1">
    <citation type="journal article" date="2019" name="ACS Chem. Biol.">
        <title>Identification and Mobilization of a Cryptic Antibiotic Biosynthesis Gene Locus from a Human-Pathogenic Nocardia Isolate.</title>
        <authorList>
            <person name="Herisse M."/>
            <person name="Ishida K."/>
            <person name="Porter J.L."/>
            <person name="Howden B."/>
            <person name="Hertweck C."/>
            <person name="Stinear T.P."/>
            <person name="Pidot S.J."/>
        </authorList>
    </citation>
    <scope>NUCLEOTIDE SEQUENCE [LARGE SCALE GENOMIC DNA]</scope>
    <source>
        <strain evidence="1 2">AUSMDU00012717</strain>
    </source>
</reference>
<dbReference type="Proteomes" id="UP000503540">
    <property type="component" value="Chromosome"/>
</dbReference>
<gene>
    <name evidence="1" type="ORF">F5544_25870</name>
</gene>
<accession>A0A6G9YIK6</accession>
<keyword evidence="2" id="KW-1185">Reference proteome</keyword>
<proteinExistence type="predicted"/>
<evidence type="ECO:0000313" key="2">
    <source>
        <dbReference type="Proteomes" id="UP000503540"/>
    </source>
</evidence>
<name>A0A6G9YIK6_9NOCA</name>
<dbReference type="AlphaFoldDB" id="A0A6G9YIK6"/>
<evidence type="ECO:0000313" key="1">
    <source>
        <dbReference type="EMBL" id="QIS13028.1"/>
    </source>
</evidence>
<sequence>MSLRPKAIGYLRRDVSGVSQVWDETLIRSTAKRLGYDLAKTIAFGPETDAPVARLIATARRIDAEAVIVPGPAHFDGEIPAEVVRVCDVITVSPENTFARRLWPFDDETA</sequence>
<organism evidence="1 2">
    <name type="scientific">Nocardia arthritidis</name>
    <dbReference type="NCBI Taxonomy" id="228602"/>
    <lineage>
        <taxon>Bacteria</taxon>
        <taxon>Bacillati</taxon>
        <taxon>Actinomycetota</taxon>
        <taxon>Actinomycetes</taxon>
        <taxon>Mycobacteriales</taxon>
        <taxon>Nocardiaceae</taxon>
        <taxon>Nocardia</taxon>
    </lineage>
</organism>
<dbReference type="KEGG" id="nah:F5544_25870"/>
<dbReference type="EMBL" id="CP046172">
    <property type="protein sequence ID" value="QIS13028.1"/>
    <property type="molecule type" value="Genomic_DNA"/>
</dbReference>